<organism evidence="1 2">
    <name type="scientific">Marinomonas piezotolerans</name>
    <dbReference type="NCBI Taxonomy" id="2213058"/>
    <lineage>
        <taxon>Bacteria</taxon>
        <taxon>Pseudomonadati</taxon>
        <taxon>Pseudomonadota</taxon>
        <taxon>Gammaproteobacteria</taxon>
        <taxon>Oceanospirillales</taxon>
        <taxon>Oceanospirillaceae</taxon>
        <taxon>Marinomonas</taxon>
    </lineage>
</organism>
<keyword evidence="2" id="KW-1185">Reference proteome</keyword>
<accession>A0A370U9B2</accession>
<name>A0A370U9B2_9GAMM</name>
<evidence type="ECO:0000313" key="1">
    <source>
        <dbReference type="EMBL" id="RDL44364.1"/>
    </source>
</evidence>
<dbReference type="AlphaFoldDB" id="A0A370U9B2"/>
<dbReference type="EMBL" id="QKRA01000003">
    <property type="protein sequence ID" value="RDL44364.1"/>
    <property type="molecule type" value="Genomic_DNA"/>
</dbReference>
<gene>
    <name evidence="1" type="ORF">DN730_08140</name>
</gene>
<dbReference type="RefSeq" id="WP_115467627.1">
    <property type="nucleotide sequence ID" value="NZ_QKRA01000003.1"/>
</dbReference>
<evidence type="ECO:0000313" key="2">
    <source>
        <dbReference type="Proteomes" id="UP000254326"/>
    </source>
</evidence>
<sequence length="532" mass="57175">MTLKISNFAGIAPVVAPHKLSNGLSQTAKNVRLNSGALEAMQGNTVDSPLALGNTASIARYKPGESAYWFEFDSHVDLVPSLIFGSARSEMYWTDGIKPKRTTSSIATASAPYPSTSFSLGVPAPDGQIVAGDITGDEPESEFDNEDRVYVVTFVTDEGYEGAPSLPVTITLGTEQGCTISNLPTSASGNYNVTKKRIYRGTSATTELQFLVELDLATAEYADSKAANELGEALITYDFDLPPDDLMGLTVLPNGVLAGFNDNQLCFCEPFMPYAWPTGYRLTTESPIVGIAAIGGGLLVTTTGKPYLALGATPGSIQLQQMDSNQACVSKRSLVDVGASALYASPDGIVQGSASGVRLVGDALFSREQWQTLKPESIHAYYHDEKYIFFYDNGTEQGGYIFDPQGKGNALTELDFYATTGYNDLESDTLYLVVGSNIVAFQHGDTLTYTWQSAQFRLPSLMPYSVCRVIADDYPGEITVNVDGQTTTVEYEDDQPFRISAGGRGRFVDITLTGTNTVKEVLLGHDMGAVYG</sequence>
<comment type="caution">
    <text evidence="1">The sequence shown here is derived from an EMBL/GenBank/DDBJ whole genome shotgun (WGS) entry which is preliminary data.</text>
</comment>
<dbReference type="OrthoDB" id="8871616at2"/>
<protein>
    <submittedName>
        <fullName evidence="1">Uncharacterized protein</fullName>
    </submittedName>
</protein>
<dbReference type="Proteomes" id="UP000254326">
    <property type="component" value="Unassembled WGS sequence"/>
</dbReference>
<proteinExistence type="predicted"/>
<reference evidence="1 2" key="1">
    <citation type="submission" date="2018-06" db="EMBL/GenBank/DDBJ databases">
        <title>Marinomonas sp. YLB-05 draft genome sequence.</title>
        <authorList>
            <person name="Yu L."/>
            <person name="Tang X."/>
        </authorList>
    </citation>
    <scope>NUCLEOTIDE SEQUENCE [LARGE SCALE GENOMIC DNA]</scope>
    <source>
        <strain evidence="1 2">YLB-05</strain>
    </source>
</reference>